<proteinExistence type="predicted"/>
<evidence type="ECO:0000256" key="3">
    <source>
        <dbReference type="ARBA" id="ARBA00022741"/>
    </source>
</evidence>
<evidence type="ECO:0000313" key="7">
    <source>
        <dbReference type="EMBL" id="SQC91830.1"/>
    </source>
</evidence>
<keyword evidence="4 7" id="KW-0418">Kinase</keyword>
<evidence type="ECO:0000256" key="1">
    <source>
        <dbReference type="ARBA" id="ARBA00012104"/>
    </source>
</evidence>
<evidence type="ECO:0000256" key="2">
    <source>
        <dbReference type="ARBA" id="ARBA00022679"/>
    </source>
</evidence>
<dbReference type="InterPro" id="IPR029056">
    <property type="entry name" value="Ribokinase-like"/>
</dbReference>
<organism evidence="7 8">
    <name type="scientific">Cedecea neteri</name>
    <dbReference type="NCBI Taxonomy" id="158822"/>
    <lineage>
        <taxon>Bacteria</taxon>
        <taxon>Pseudomonadati</taxon>
        <taxon>Pseudomonadota</taxon>
        <taxon>Gammaproteobacteria</taxon>
        <taxon>Enterobacterales</taxon>
        <taxon>Enterobacteriaceae</taxon>
        <taxon>Cedecea</taxon>
    </lineage>
</organism>
<dbReference type="CDD" id="cd01173">
    <property type="entry name" value="pyridoxal_pyridoxamine_kinase"/>
    <property type="match status" value="1"/>
</dbReference>
<keyword evidence="3" id="KW-0547">Nucleotide-binding</keyword>
<feature type="domain" description="Pyridoxamine kinase/Phosphomethylpyrimidine kinase" evidence="6">
    <location>
        <begin position="103"/>
        <end position="295"/>
    </location>
</feature>
<evidence type="ECO:0000259" key="6">
    <source>
        <dbReference type="Pfam" id="PF08543"/>
    </source>
</evidence>
<accession>A0A2X3KWA0</accession>
<dbReference type="GO" id="GO:0005524">
    <property type="term" value="F:ATP binding"/>
    <property type="evidence" value="ECO:0007669"/>
    <property type="project" value="UniProtKB-KW"/>
</dbReference>
<dbReference type="Gene3D" id="3.40.1190.20">
    <property type="match status" value="1"/>
</dbReference>
<dbReference type="NCBIfam" id="NF006034">
    <property type="entry name" value="PRK08176.1"/>
    <property type="match status" value="1"/>
</dbReference>
<reference evidence="7 8" key="1">
    <citation type="submission" date="2018-06" db="EMBL/GenBank/DDBJ databases">
        <authorList>
            <consortium name="Pathogen Informatics"/>
            <person name="Doyle S."/>
        </authorList>
    </citation>
    <scope>NUCLEOTIDE SEQUENCE [LARGE SCALE GENOMIC DNA]</scope>
    <source>
        <strain evidence="7 8">NCTC12120</strain>
    </source>
</reference>
<dbReference type="GO" id="GO:0008902">
    <property type="term" value="F:hydroxymethylpyrimidine kinase activity"/>
    <property type="evidence" value="ECO:0007669"/>
    <property type="project" value="TreeGrafter"/>
</dbReference>
<evidence type="ECO:0000313" key="8">
    <source>
        <dbReference type="Proteomes" id="UP000251197"/>
    </source>
</evidence>
<name>A0A2X3KWA0_9ENTR</name>
<dbReference type="InterPro" id="IPR013749">
    <property type="entry name" value="PM/HMP-P_kinase-1"/>
</dbReference>
<sequence>MLFSWLCRPGLAIMAAQQFGPRRPGGQGEKMSQDSDIQSVLFHDAGRALQTDIVAVQSQVVYGSVGNSIAVPAIQQHGWRVMAVPTVLFSNTPHYDTFYGGVIPADWFSGYLRALEERDALRELKAVTTGYMGSAEQIHLLAEWLRERRESHPELLILVDPVLGDTDSGIYVKAGIPEAYRTALLSHAQGITPNLFELHILTGMPCDTLEQAVIAARSLLSDTLRWVVITSAPGNSADTISVVTVTADAVDVTSHERVVTDLKGTGDLFCAELVSRILEGKKVAVAAGEAAHRVFEVMAWTQAQRSDELILPR</sequence>
<dbReference type="InterPro" id="IPR004625">
    <property type="entry name" value="PyrdxlKinase"/>
</dbReference>
<dbReference type="EC" id="2.7.1.35" evidence="1"/>
<dbReference type="EMBL" id="UAVU01000008">
    <property type="protein sequence ID" value="SQC91830.1"/>
    <property type="molecule type" value="Genomic_DNA"/>
</dbReference>
<dbReference type="Pfam" id="PF08543">
    <property type="entry name" value="Phos_pyr_kin"/>
    <property type="match status" value="1"/>
</dbReference>
<dbReference type="Proteomes" id="UP000251197">
    <property type="component" value="Unassembled WGS sequence"/>
</dbReference>
<protein>
    <recommendedName>
        <fullName evidence="1">pyridoxal kinase</fullName>
        <ecNumber evidence="1">2.7.1.35</ecNumber>
    </recommendedName>
</protein>
<dbReference type="STRING" id="158822.LH23_22315"/>
<keyword evidence="2 7" id="KW-0808">Transferase</keyword>
<dbReference type="AlphaFoldDB" id="A0A2X3KWA0"/>
<evidence type="ECO:0000256" key="5">
    <source>
        <dbReference type="ARBA" id="ARBA00022840"/>
    </source>
</evidence>
<keyword evidence="5" id="KW-0067">ATP-binding</keyword>
<dbReference type="NCBIfam" id="TIGR00687">
    <property type="entry name" value="pyridox_kin"/>
    <property type="match status" value="1"/>
</dbReference>
<dbReference type="PANTHER" id="PTHR10534:SF15">
    <property type="entry name" value="PYRIDOXINE_PYRIDOXAL_PYRIDOXAMINE KINASE"/>
    <property type="match status" value="1"/>
</dbReference>
<dbReference type="GO" id="GO:0009443">
    <property type="term" value="P:pyridoxal 5'-phosphate salvage"/>
    <property type="evidence" value="ECO:0007669"/>
    <property type="project" value="InterPro"/>
</dbReference>
<evidence type="ECO:0000256" key="4">
    <source>
        <dbReference type="ARBA" id="ARBA00022777"/>
    </source>
</evidence>
<dbReference type="GO" id="GO:0008478">
    <property type="term" value="F:pyridoxal kinase activity"/>
    <property type="evidence" value="ECO:0007669"/>
    <property type="project" value="UniProtKB-EC"/>
</dbReference>
<dbReference type="GO" id="GO:0005829">
    <property type="term" value="C:cytosol"/>
    <property type="evidence" value="ECO:0007669"/>
    <property type="project" value="TreeGrafter"/>
</dbReference>
<gene>
    <name evidence="7" type="primary">pdxK</name>
    <name evidence="7" type="ORF">NCTC12120_05004</name>
</gene>
<dbReference type="SUPFAM" id="SSF53613">
    <property type="entry name" value="Ribokinase-like"/>
    <property type="match status" value="1"/>
</dbReference>
<dbReference type="PANTHER" id="PTHR10534">
    <property type="entry name" value="PYRIDOXAL KINASE"/>
    <property type="match status" value="1"/>
</dbReference>